<feature type="binding site" evidence="5">
    <location>
        <position position="270"/>
    </location>
    <ligand>
        <name>pyridoxal 5'-phosphate</name>
        <dbReference type="ChEBI" id="CHEBI:597326"/>
    </ligand>
</feature>
<dbReference type="NCBIfam" id="NF002325">
    <property type="entry name" value="PRK01278.1"/>
    <property type="match status" value="1"/>
</dbReference>
<comment type="similarity">
    <text evidence="5">Belongs to the class-III pyridoxal-phosphate-dependent aminotransferase family. ArgD subfamily.</text>
</comment>
<dbReference type="Proteomes" id="UP001597343">
    <property type="component" value="Unassembled WGS sequence"/>
</dbReference>
<keyword evidence="7" id="KW-1185">Reference proteome</keyword>
<dbReference type="InterPro" id="IPR004636">
    <property type="entry name" value="AcOrn/SuccOrn_fam"/>
</dbReference>
<dbReference type="PROSITE" id="PS00600">
    <property type="entry name" value="AA_TRANSFER_CLASS_3"/>
    <property type="match status" value="1"/>
</dbReference>
<dbReference type="InterPro" id="IPR015422">
    <property type="entry name" value="PyrdxlP-dep_Trfase_small"/>
</dbReference>
<gene>
    <name evidence="5" type="primary">argD</name>
    <name evidence="6" type="ORF">ACFSOY_20200</name>
</gene>
<evidence type="ECO:0000313" key="6">
    <source>
        <dbReference type="EMBL" id="MFD2172274.1"/>
    </source>
</evidence>
<dbReference type="Pfam" id="PF00202">
    <property type="entry name" value="Aminotran_3"/>
    <property type="match status" value="1"/>
</dbReference>
<dbReference type="RefSeq" id="WP_386049661.1">
    <property type="nucleotide sequence ID" value="NZ_JBHUIO010000019.1"/>
</dbReference>
<evidence type="ECO:0000313" key="7">
    <source>
        <dbReference type="Proteomes" id="UP001597343"/>
    </source>
</evidence>
<evidence type="ECO:0000256" key="2">
    <source>
        <dbReference type="ARBA" id="ARBA00022605"/>
    </source>
</evidence>
<dbReference type="PANTHER" id="PTHR11986">
    <property type="entry name" value="AMINOTRANSFERASE CLASS III"/>
    <property type="match status" value="1"/>
</dbReference>
<comment type="pathway">
    <text evidence="5">Amino-acid biosynthesis; L-arginine biosynthesis; N(2)-acetyl-L-ornithine from L-glutamate: step 4/4.</text>
</comment>
<comment type="miscellaneous">
    <text evidence="5">May also have succinyldiaminopimelate aminotransferase activity, thus carrying out the corresponding step in lysine biosynthesis.</text>
</comment>
<evidence type="ECO:0000256" key="3">
    <source>
        <dbReference type="ARBA" id="ARBA00022679"/>
    </source>
</evidence>
<keyword evidence="1 5" id="KW-0032">Aminotransferase</keyword>
<evidence type="ECO:0000256" key="1">
    <source>
        <dbReference type="ARBA" id="ARBA00022576"/>
    </source>
</evidence>
<comment type="catalytic activity">
    <reaction evidence="5">
        <text>N(2)-acetyl-L-ornithine + 2-oxoglutarate = N-acetyl-L-glutamate 5-semialdehyde + L-glutamate</text>
        <dbReference type="Rhea" id="RHEA:18049"/>
        <dbReference type="ChEBI" id="CHEBI:16810"/>
        <dbReference type="ChEBI" id="CHEBI:29123"/>
        <dbReference type="ChEBI" id="CHEBI:29985"/>
        <dbReference type="ChEBI" id="CHEBI:57805"/>
        <dbReference type="EC" id="2.6.1.11"/>
    </reaction>
</comment>
<accession>A0ABW5A3U2</accession>
<dbReference type="InterPro" id="IPR050103">
    <property type="entry name" value="Class-III_PLP-dep_AT"/>
</dbReference>
<feature type="modified residue" description="N6-(pyridoxal phosphate)lysine" evidence="5">
    <location>
        <position position="241"/>
    </location>
</feature>
<keyword evidence="2 5" id="KW-0028">Amino-acid biosynthesis</keyword>
<dbReference type="Gene3D" id="3.40.640.10">
    <property type="entry name" value="Type I PLP-dependent aspartate aminotransferase-like (Major domain)"/>
    <property type="match status" value="1"/>
</dbReference>
<name>A0ABW5A3U2_9BACL</name>
<dbReference type="GO" id="GO:0008483">
    <property type="term" value="F:transaminase activity"/>
    <property type="evidence" value="ECO:0007669"/>
    <property type="project" value="UniProtKB-KW"/>
</dbReference>
<feature type="binding site" evidence="5">
    <location>
        <position position="131"/>
    </location>
    <ligand>
        <name>N(2)-acetyl-L-ornithine</name>
        <dbReference type="ChEBI" id="CHEBI:57805"/>
    </ligand>
</feature>
<dbReference type="InterPro" id="IPR049704">
    <property type="entry name" value="Aminotrans_3_PPA_site"/>
</dbReference>
<dbReference type="PIRSF" id="PIRSF000521">
    <property type="entry name" value="Transaminase_4ab_Lys_Orn"/>
    <property type="match status" value="1"/>
</dbReference>
<feature type="binding site" evidence="5">
    <location>
        <position position="269"/>
    </location>
    <ligand>
        <name>N(2)-acetyl-L-ornithine</name>
        <dbReference type="ChEBI" id="CHEBI:57805"/>
    </ligand>
</feature>
<organism evidence="6 7">
    <name type="scientific">Tumebacillus lipolyticus</name>
    <dbReference type="NCBI Taxonomy" id="1280370"/>
    <lineage>
        <taxon>Bacteria</taxon>
        <taxon>Bacillati</taxon>
        <taxon>Bacillota</taxon>
        <taxon>Bacilli</taxon>
        <taxon>Bacillales</taxon>
        <taxon>Alicyclobacillaceae</taxon>
        <taxon>Tumebacillus</taxon>
    </lineage>
</organism>
<comment type="caution">
    <text evidence="6">The sequence shown here is derived from an EMBL/GenBank/DDBJ whole genome shotgun (WGS) entry which is preliminary data.</text>
</comment>
<dbReference type="Gene3D" id="3.90.1150.10">
    <property type="entry name" value="Aspartate Aminotransferase, domain 1"/>
    <property type="match status" value="1"/>
</dbReference>
<feature type="binding site" evidence="5">
    <location>
        <begin position="212"/>
        <end position="215"/>
    </location>
    <ligand>
        <name>pyridoxal 5'-phosphate</name>
        <dbReference type="ChEBI" id="CHEBI:597326"/>
    </ligand>
</feature>
<evidence type="ECO:0000256" key="5">
    <source>
        <dbReference type="HAMAP-Rule" id="MF_01107"/>
    </source>
</evidence>
<dbReference type="NCBIfam" id="TIGR00707">
    <property type="entry name" value="argD"/>
    <property type="match status" value="1"/>
</dbReference>
<dbReference type="InterPro" id="IPR015421">
    <property type="entry name" value="PyrdxlP-dep_Trfase_major"/>
</dbReference>
<sequence>MSSLMNNYGRFPVAFVRGQGSKLWDEAGREYLDFTSGIAVTNLGHAHPKVTAAIQAQAETLLHTSNLYRIPLQEQVATKLAELSGLSKAFFCNSGAEANEAAIKLARKHSQAKHGAHKHEILTLHDSFHGRTLATVTATCKPKFQEGFAPLMPGFRYVEKELAAIEQAIGDATCAVLVEPIQGEGGVHPLGAEFLQGLRKLCDQNGLLLIFDEVQTGIGRTGHMFAFEAAGVLPDIVTLAKGLGNGVPVGAMLAKEEVASAFGPGTHGSTFGGNPLAMAAALAVLTAIEEEGLVQRARAIGEEFEQKLAQLVDKFSCLTGVRGQGLLRGLALNRPAAPLVTKCLERGLLVLTAGENTLRLLPPLNLSAEELDLGMGLLEQALSDLAD</sequence>
<keyword evidence="4 5" id="KW-0663">Pyridoxal phosphate</keyword>
<feature type="binding site" evidence="5">
    <location>
        <position position="128"/>
    </location>
    <ligand>
        <name>pyridoxal 5'-phosphate</name>
        <dbReference type="ChEBI" id="CHEBI:597326"/>
    </ligand>
</feature>
<dbReference type="HAMAP" id="MF_01107">
    <property type="entry name" value="ArgD_aminotrans_3"/>
    <property type="match status" value="1"/>
</dbReference>
<keyword evidence="5" id="KW-0963">Cytoplasm</keyword>
<dbReference type="EMBL" id="JBHUIO010000019">
    <property type="protein sequence ID" value="MFD2172274.1"/>
    <property type="molecule type" value="Genomic_DNA"/>
</dbReference>
<comment type="subunit">
    <text evidence="5">Homodimer.</text>
</comment>
<keyword evidence="3 5" id="KW-0808">Transferase</keyword>
<protein>
    <recommendedName>
        <fullName evidence="5">Acetylornithine aminotransferase</fullName>
        <shortName evidence="5">ACOAT</shortName>
        <ecNumber evidence="5">2.6.1.11</ecNumber>
    </recommendedName>
</protein>
<dbReference type="InterPro" id="IPR005814">
    <property type="entry name" value="Aminotrans_3"/>
</dbReference>
<keyword evidence="5" id="KW-0055">Arginine biosynthesis</keyword>
<dbReference type="PANTHER" id="PTHR11986:SF79">
    <property type="entry name" value="ACETYLORNITHINE AMINOTRANSFERASE, MITOCHONDRIAL"/>
    <property type="match status" value="1"/>
</dbReference>
<dbReference type="SUPFAM" id="SSF53383">
    <property type="entry name" value="PLP-dependent transferases"/>
    <property type="match status" value="1"/>
</dbReference>
<dbReference type="EC" id="2.6.1.11" evidence="5"/>
<dbReference type="InterPro" id="IPR015424">
    <property type="entry name" value="PyrdxlP-dep_Trfase"/>
</dbReference>
<evidence type="ECO:0000256" key="4">
    <source>
        <dbReference type="ARBA" id="ARBA00022898"/>
    </source>
</evidence>
<dbReference type="CDD" id="cd00610">
    <property type="entry name" value="OAT_like"/>
    <property type="match status" value="1"/>
</dbReference>
<comment type="subcellular location">
    <subcellularLocation>
        <location evidence="5">Cytoplasm</location>
    </subcellularLocation>
</comment>
<proteinExistence type="inferred from homology"/>
<reference evidence="7" key="1">
    <citation type="journal article" date="2019" name="Int. J. Syst. Evol. Microbiol.">
        <title>The Global Catalogue of Microorganisms (GCM) 10K type strain sequencing project: providing services to taxonomists for standard genome sequencing and annotation.</title>
        <authorList>
            <consortium name="The Broad Institute Genomics Platform"/>
            <consortium name="The Broad Institute Genome Sequencing Center for Infectious Disease"/>
            <person name="Wu L."/>
            <person name="Ma J."/>
        </authorList>
    </citation>
    <scope>NUCLEOTIDE SEQUENCE [LARGE SCALE GENOMIC DNA]</scope>
    <source>
        <strain evidence="7">CGMCC 1.13574</strain>
    </source>
</reference>
<feature type="binding site" evidence="5">
    <location>
        <begin position="95"/>
        <end position="96"/>
    </location>
    <ligand>
        <name>pyridoxal 5'-phosphate</name>
        <dbReference type="ChEBI" id="CHEBI:597326"/>
    </ligand>
</feature>
<comment type="cofactor">
    <cofactor evidence="5">
        <name>pyridoxal 5'-phosphate</name>
        <dbReference type="ChEBI" id="CHEBI:597326"/>
    </cofactor>
    <text evidence="5">Binds 1 pyridoxal phosphate per subunit.</text>
</comment>